<feature type="region of interest" description="Disordered" evidence="1">
    <location>
        <begin position="282"/>
        <end position="306"/>
    </location>
</feature>
<sequence length="382" mass="41795">MTPAKSQLPCDLAFDRLLCFLKHDFLPGSPAQCIDVAALGGTVHGLAFAALAPSIPAPPTATARDTSPPANDKLPCSYLDLGVYRMLVGAADLGSKRMQPWESAALFHEACEAVFKTISNAHIPSVSTWKPRLPYHEDRYECILAEDDSNTRRPWEIVTIICDETYRIRGCTIADWSATSDKPFPSGAILQSELVAGTALLHRLLYKDYWPPASSLSESSVEIRLTTFSPSTIRAVNVGLSLSDSKTTVSFTLQDHIEDAEMTASWQRLFAWTLDVPFESQHNEGDISPTGDKGEQFVTRGHRKVRTTHGRLENKLREGVAGAGGGADRNCSISDSVDWAEESTGSRVPSKTEFGAFEITRGRMKHLLFHPQGSAGRAYTVL</sequence>
<keyword evidence="3" id="KW-1185">Reference proteome</keyword>
<proteinExistence type="predicted"/>
<accession>A0AA40A0S8</accession>
<name>A0AA40A0S8_9PEZI</name>
<comment type="caution">
    <text evidence="2">The sequence shown here is derived from an EMBL/GenBank/DDBJ whole genome shotgun (WGS) entry which is preliminary data.</text>
</comment>
<organism evidence="2 3">
    <name type="scientific">Apiosordaria backusii</name>
    <dbReference type="NCBI Taxonomy" id="314023"/>
    <lineage>
        <taxon>Eukaryota</taxon>
        <taxon>Fungi</taxon>
        <taxon>Dikarya</taxon>
        <taxon>Ascomycota</taxon>
        <taxon>Pezizomycotina</taxon>
        <taxon>Sordariomycetes</taxon>
        <taxon>Sordariomycetidae</taxon>
        <taxon>Sordariales</taxon>
        <taxon>Lasiosphaeriaceae</taxon>
        <taxon>Apiosordaria</taxon>
    </lineage>
</organism>
<evidence type="ECO:0000313" key="2">
    <source>
        <dbReference type="EMBL" id="KAK0707231.1"/>
    </source>
</evidence>
<dbReference type="EMBL" id="JAUKTV010000019">
    <property type="protein sequence ID" value="KAK0707231.1"/>
    <property type="molecule type" value="Genomic_DNA"/>
</dbReference>
<reference evidence="2" key="1">
    <citation type="submission" date="2023-06" db="EMBL/GenBank/DDBJ databases">
        <title>Genome-scale phylogeny and comparative genomics of the fungal order Sordariales.</title>
        <authorList>
            <consortium name="Lawrence Berkeley National Laboratory"/>
            <person name="Hensen N."/>
            <person name="Bonometti L."/>
            <person name="Westerberg I."/>
            <person name="Brannstrom I.O."/>
            <person name="Guillou S."/>
            <person name="Cros-Aarteil S."/>
            <person name="Calhoun S."/>
            <person name="Haridas S."/>
            <person name="Kuo A."/>
            <person name="Mondo S."/>
            <person name="Pangilinan J."/>
            <person name="Riley R."/>
            <person name="Labutti K."/>
            <person name="Andreopoulos B."/>
            <person name="Lipzen A."/>
            <person name="Chen C."/>
            <person name="Yanf M."/>
            <person name="Daum C."/>
            <person name="Ng V."/>
            <person name="Clum A."/>
            <person name="Steindorff A."/>
            <person name="Ohm R."/>
            <person name="Martin F."/>
            <person name="Silar P."/>
            <person name="Natvig D."/>
            <person name="Lalanne C."/>
            <person name="Gautier V."/>
            <person name="Ament-Velasquez S.L."/>
            <person name="Kruys A."/>
            <person name="Hutchinson M.I."/>
            <person name="Powell A.J."/>
            <person name="Barry K."/>
            <person name="Miller A.N."/>
            <person name="Grigoriev I.V."/>
            <person name="Debuchy R."/>
            <person name="Gladieux P."/>
            <person name="Thoren M.H."/>
            <person name="Johannesson H."/>
        </authorList>
    </citation>
    <scope>NUCLEOTIDE SEQUENCE</scope>
    <source>
        <strain evidence="2">CBS 540.89</strain>
    </source>
</reference>
<dbReference type="Proteomes" id="UP001172159">
    <property type="component" value="Unassembled WGS sequence"/>
</dbReference>
<protein>
    <submittedName>
        <fullName evidence="2">Uncharacterized protein</fullName>
    </submittedName>
</protein>
<evidence type="ECO:0000256" key="1">
    <source>
        <dbReference type="SAM" id="MobiDB-lite"/>
    </source>
</evidence>
<gene>
    <name evidence="2" type="ORF">B0T21DRAFT_86149</name>
</gene>
<dbReference type="AlphaFoldDB" id="A0AA40A0S8"/>
<evidence type="ECO:0000313" key="3">
    <source>
        <dbReference type="Proteomes" id="UP001172159"/>
    </source>
</evidence>